<dbReference type="Pfam" id="PF06872">
    <property type="entry name" value="EspG"/>
    <property type="match status" value="1"/>
</dbReference>
<organism evidence="1 2">
    <name type="scientific">Providencia alcalifaciens 205/92</name>
    <dbReference type="NCBI Taxonomy" id="1256988"/>
    <lineage>
        <taxon>Bacteria</taxon>
        <taxon>Pseudomonadati</taxon>
        <taxon>Pseudomonadota</taxon>
        <taxon>Gammaproteobacteria</taxon>
        <taxon>Enterobacterales</taxon>
        <taxon>Morganellaceae</taxon>
        <taxon>Providencia</taxon>
    </lineage>
</organism>
<dbReference type="Proteomes" id="UP000022311">
    <property type="component" value="Unassembled WGS sequence"/>
</dbReference>
<dbReference type="InterPro" id="IPR043098">
    <property type="entry name" value="Cys_protease_VirA/EspG_N"/>
</dbReference>
<dbReference type="EMBL" id="JALD01000038">
    <property type="protein sequence ID" value="EUD11691.1"/>
    <property type="molecule type" value="Genomic_DNA"/>
</dbReference>
<dbReference type="Gene3D" id="3.10.450.460">
    <property type="entry name" value="EspG protein, N-terminal domain"/>
    <property type="match status" value="1"/>
</dbReference>
<dbReference type="GO" id="GO:0004197">
    <property type="term" value="F:cysteine-type endopeptidase activity"/>
    <property type="evidence" value="ECO:0007669"/>
    <property type="project" value="InterPro"/>
</dbReference>
<dbReference type="AlphaFoldDB" id="A0AAV3M7S1"/>
<reference evidence="1 2" key="1">
    <citation type="submission" date="2014-01" db="EMBL/GenBank/DDBJ databases">
        <authorList>
            <person name="Durkin A.S."/>
            <person name="McCorrison J."/>
            <person name="Torralba M."/>
            <person name="Gillis M."/>
            <person name="Haft D.H."/>
            <person name="Methe B."/>
            <person name="Sutton G."/>
            <person name="Nelson K.E."/>
        </authorList>
    </citation>
    <scope>NUCLEOTIDE SEQUENCE [LARGE SCALE GENOMIC DNA]</scope>
    <source>
        <strain evidence="1 2">205/92</strain>
    </source>
</reference>
<dbReference type="InterPro" id="IPR009669">
    <property type="entry name" value="Cys_protease_VirA/EspG"/>
</dbReference>
<accession>A0AAV3M7S1</accession>
<proteinExistence type="predicted"/>
<name>A0AAV3M7S1_9GAMM</name>
<evidence type="ECO:0000313" key="2">
    <source>
        <dbReference type="Proteomes" id="UP000022311"/>
    </source>
</evidence>
<evidence type="ECO:0000313" key="1">
    <source>
        <dbReference type="EMBL" id="EUD11691.1"/>
    </source>
</evidence>
<protein>
    <submittedName>
        <fullName evidence="1">EspG protein</fullName>
    </submittedName>
</protein>
<comment type="caution">
    <text evidence="1">The sequence shown here is derived from an EMBL/GenBank/DDBJ whole genome shotgun (WGS) entry which is preliminary data.</text>
</comment>
<gene>
    <name evidence="1" type="ORF">HMPREF1563_0280</name>
</gene>
<sequence length="380" mass="41741">MNITSINTTNNLTPQTILDAATITSSNGKKSWSNMTFAEKALQILSFGIWFPKYSQEQQAQARDIISKMTSVQPMAGEKARVEATFEDLTKLSISLSPGEDITASIIYGSGKEEVHHFDGEKSEIIKHNLPFSVHKPYLMKHHAPHDMEITNPNSMRNLLKIATQHSTSVVTPHSSERDPLAGTSPFNSVFIDAHRAFGNVSIHVDGMALPTEAQNELSQILKLDSKKSNDIVSALTPSEAMRVVNLCDGTDQQANNLYELLTCSSGITALCSAFFQLYPLPVLVLNQEQVNKALMHSAEHGMHLPNSCMNVNISTTSQDGSFLITNNTGFPTMSPNHPNKLGLLICRTEYTIPNNMLCDISSMQACIHPEYSGSTIFTD</sequence>